<comment type="caution">
    <text evidence="2">The sequence shown here is derived from an EMBL/GenBank/DDBJ whole genome shotgun (WGS) entry which is preliminary data.</text>
</comment>
<proteinExistence type="predicted"/>
<evidence type="ECO:0000313" key="2">
    <source>
        <dbReference type="EMBL" id="MBC8334902.1"/>
    </source>
</evidence>
<reference evidence="2 3" key="1">
    <citation type="submission" date="2020-08" db="EMBL/GenBank/DDBJ databases">
        <title>Bridging the membrane lipid divide: bacteria of the FCB group superphylum have the potential to synthesize archaeal ether lipids.</title>
        <authorList>
            <person name="Villanueva L."/>
            <person name="Von Meijenfeldt F.A.B."/>
            <person name="Westbye A.B."/>
            <person name="Yadav S."/>
            <person name="Hopmans E.C."/>
            <person name="Dutilh B.E."/>
            <person name="Sinninghe Damste J.S."/>
        </authorList>
    </citation>
    <scope>NUCLEOTIDE SEQUENCE [LARGE SCALE GENOMIC DNA]</scope>
    <source>
        <strain evidence="2">NIOZ-UU36</strain>
    </source>
</reference>
<dbReference type="InterPro" id="IPR050407">
    <property type="entry name" value="Geranylgeranyl_reductase"/>
</dbReference>
<dbReference type="PANTHER" id="PTHR42685">
    <property type="entry name" value="GERANYLGERANYL DIPHOSPHATE REDUCTASE"/>
    <property type="match status" value="1"/>
</dbReference>
<organism evidence="2 3">
    <name type="scientific">Candidatus Desulfolinea nitratireducens</name>
    <dbReference type="NCBI Taxonomy" id="2841698"/>
    <lineage>
        <taxon>Bacteria</taxon>
        <taxon>Bacillati</taxon>
        <taxon>Chloroflexota</taxon>
        <taxon>Anaerolineae</taxon>
        <taxon>Anaerolineales</taxon>
        <taxon>Anaerolineales incertae sedis</taxon>
        <taxon>Candidatus Desulfolinea</taxon>
    </lineage>
</organism>
<evidence type="ECO:0000256" key="1">
    <source>
        <dbReference type="SAM" id="Phobius"/>
    </source>
</evidence>
<dbReference type="EMBL" id="JACNJN010000084">
    <property type="protein sequence ID" value="MBC8334902.1"/>
    <property type="molecule type" value="Genomic_DNA"/>
</dbReference>
<keyword evidence="1" id="KW-0472">Membrane</keyword>
<sequence>QEEFRAKVVVGADGSNSVVRRAVEKKPSSHVGRALEVVTPATPTAASSHILHFQKNVGGREGVASFDFLAVPKGISGYVWDFPTQIKGEAMRCWGIYDSNIHQRPNRDPLREVLSDEMAANGYDLDDFELKGHPIRWYEPANAPATDRIILVGDALGVDALLGEGISPALGYGRIAAQAIQHAFENNDFSFRDYKARLARSKLGRALSRRTFFAKVLYLFNKARLQGVIWHRMGWLAGLIGVFFVVGWEKKK</sequence>
<keyword evidence="1" id="KW-0812">Transmembrane</keyword>
<dbReference type="InterPro" id="IPR036188">
    <property type="entry name" value="FAD/NAD-bd_sf"/>
</dbReference>
<keyword evidence="1" id="KW-1133">Transmembrane helix</keyword>
<dbReference type="Gene3D" id="3.50.50.60">
    <property type="entry name" value="FAD/NAD(P)-binding domain"/>
    <property type="match status" value="1"/>
</dbReference>
<gene>
    <name evidence="2" type="ORF">H8E29_06540</name>
</gene>
<dbReference type="PANTHER" id="PTHR42685:SF22">
    <property type="entry name" value="CONDITIONED MEDIUM FACTOR RECEPTOR 1"/>
    <property type="match status" value="1"/>
</dbReference>
<accession>A0A8J6TIZ8</accession>
<name>A0A8J6TIZ8_9CHLR</name>
<protein>
    <recommendedName>
        <fullName evidence="4">FAD-binding domain-containing protein</fullName>
    </recommendedName>
</protein>
<feature type="non-terminal residue" evidence="2">
    <location>
        <position position="1"/>
    </location>
</feature>
<evidence type="ECO:0000313" key="3">
    <source>
        <dbReference type="Proteomes" id="UP000614469"/>
    </source>
</evidence>
<dbReference type="Proteomes" id="UP000614469">
    <property type="component" value="Unassembled WGS sequence"/>
</dbReference>
<feature type="transmembrane region" description="Helical" evidence="1">
    <location>
        <begin position="229"/>
        <end position="248"/>
    </location>
</feature>
<evidence type="ECO:0008006" key="4">
    <source>
        <dbReference type="Google" id="ProtNLM"/>
    </source>
</evidence>
<dbReference type="AlphaFoldDB" id="A0A8J6TIZ8"/>
<dbReference type="SUPFAM" id="SSF51905">
    <property type="entry name" value="FAD/NAD(P)-binding domain"/>
    <property type="match status" value="1"/>
</dbReference>